<accession>A0ABV4HRY8</accession>
<dbReference type="Gene3D" id="3.90.1680.10">
    <property type="entry name" value="SOS response associated peptidase-like"/>
    <property type="match status" value="1"/>
</dbReference>
<keyword evidence="2 8" id="KW-0645">Protease</keyword>
<keyword evidence="4 8" id="KW-0378">Hydrolase</keyword>
<evidence type="ECO:0000313" key="10">
    <source>
        <dbReference type="Proteomes" id="UP001566331"/>
    </source>
</evidence>
<evidence type="ECO:0000256" key="2">
    <source>
        <dbReference type="ARBA" id="ARBA00022670"/>
    </source>
</evidence>
<gene>
    <name evidence="9" type="ORF">AB6713_13025</name>
</gene>
<dbReference type="PANTHER" id="PTHR13604">
    <property type="entry name" value="DC12-RELATED"/>
    <property type="match status" value="1"/>
</dbReference>
<dbReference type="GO" id="GO:0016787">
    <property type="term" value="F:hydrolase activity"/>
    <property type="evidence" value="ECO:0007669"/>
    <property type="project" value="UniProtKB-KW"/>
</dbReference>
<proteinExistence type="inferred from homology"/>
<evidence type="ECO:0000313" key="9">
    <source>
        <dbReference type="EMBL" id="MEZ0475528.1"/>
    </source>
</evidence>
<sequence length="238" mass="26635">MRRFVQTFVPGGLPGELPPDVSAALADMPERYNIAVRKPAAVIFDRGDGLRVEEFDWGLIPRWAALPETKYTTVTARLERAPKSRIFRRPWETRRCVVPMNGYYKWDRSAAPAQPYFIQARDGAALFAAGLWDHWEKGEPEVYSFAVLTHANAAIPPPLVPDGPVFLPAAEAAEWIAGPRLPMPFLSRMAQPALEAYPVSRAIARRDVDDYTLLEPVDPLEDAIANVGFDDAFDDEEE</sequence>
<keyword evidence="5" id="KW-0190">Covalent protein-DNA linkage</keyword>
<name>A0ABV4HRY8_9GAMM</name>
<dbReference type="InterPro" id="IPR036590">
    <property type="entry name" value="SRAP-like"/>
</dbReference>
<dbReference type="SUPFAM" id="SSF143081">
    <property type="entry name" value="BB1717-like"/>
    <property type="match status" value="1"/>
</dbReference>
<keyword evidence="7" id="KW-0456">Lyase</keyword>
<keyword evidence="3" id="KW-0227">DNA damage</keyword>
<dbReference type="EMBL" id="JBFWIC010000017">
    <property type="protein sequence ID" value="MEZ0475528.1"/>
    <property type="molecule type" value="Genomic_DNA"/>
</dbReference>
<evidence type="ECO:0000256" key="3">
    <source>
        <dbReference type="ARBA" id="ARBA00022763"/>
    </source>
</evidence>
<reference evidence="9 10" key="1">
    <citation type="submission" date="2024-07" db="EMBL/GenBank/DDBJ databases">
        <title>Luteimonas salilacus sp. nov., isolated from the shore soil of Salt Lake in Tibet of China.</title>
        <authorList>
            <person name="Zhang X."/>
            <person name="Li A."/>
        </authorList>
    </citation>
    <scope>NUCLEOTIDE SEQUENCE [LARGE SCALE GENOMIC DNA]</scope>
    <source>
        <strain evidence="9 10">B3-2-R+30</strain>
    </source>
</reference>
<keyword evidence="10" id="KW-1185">Reference proteome</keyword>
<organism evidence="9 10">
    <name type="scientific">Luteimonas salinilitoris</name>
    <dbReference type="NCBI Taxonomy" id="3237697"/>
    <lineage>
        <taxon>Bacteria</taxon>
        <taxon>Pseudomonadati</taxon>
        <taxon>Pseudomonadota</taxon>
        <taxon>Gammaproteobacteria</taxon>
        <taxon>Lysobacterales</taxon>
        <taxon>Lysobacteraceae</taxon>
        <taxon>Luteimonas</taxon>
    </lineage>
</organism>
<dbReference type="Pfam" id="PF02586">
    <property type="entry name" value="SRAP"/>
    <property type="match status" value="1"/>
</dbReference>
<keyword evidence="6" id="KW-0238">DNA-binding</keyword>
<dbReference type="InterPro" id="IPR003738">
    <property type="entry name" value="SRAP"/>
</dbReference>
<evidence type="ECO:0000256" key="1">
    <source>
        <dbReference type="ARBA" id="ARBA00008136"/>
    </source>
</evidence>
<evidence type="ECO:0000256" key="6">
    <source>
        <dbReference type="ARBA" id="ARBA00023125"/>
    </source>
</evidence>
<evidence type="ECO:0000256" key="4">
    <source>
        <dbReference type="ARBA" id="ARBA00022801"/>
    </source>
</evidence>
<comment type="similarity">
    <text evidence="1 8">Belongs to the SOS response-associated peptidase family.</text>
</comment>
<comment type="caution">
    <text evidence="9">The sequence shown here is derived from an EMBL/GenBank/DDBJ whole genome shotgun (WGS) entry which is preliminary data.</text>
</comment>
<dbReference type="EC" id="3.4.-.-" evidence="8"/>
<dbReference type="RefSeq" id="WP_370562450.1">
    <property type="nucleotide sequence ID" value="NZ_JBFWIB010000002.1"/>
</dbReference>
<protein>
    <recommendedName>
        <fullName evidence="8">Abasic site processing protein</fullName>
        <ecNumber evidence="8">3.4.-.-</ecNumber>
    </recommendedName>
</protein>
<evidence type="ECO:0000256" key="7">
    <source>
        <dbReference type="ARBA" id="ARBA00023239"/>
    </source>
</evidence>
<dbReference type="Proteomes" id="UP001566331">
    <property type="component" value="Unassembled WGS sequence"/>
</dbReference>
<evidence type="ECO:0000256" key="5">
    <source>
        <dbReference type="ARBA" id="ARBA00023124"/>
    </source>
</evidence>
<evidence type="ECO:0000256" key="8">
    <source>
        <dbReference type="RuleBase" id="RU364100"/>
    </source>
</evidence>
<dbReference type="PANTHER" id="PTHR13604:SF0">
    <property type="entry name" value="ABASIC SITE PROCESSING PROTEIN HMCES"/>
    <property type="match status" value="1"/>
</dbReference>